<protein>
    <submittedName>
        <fullName evidence="1">Uncharacterized protein</fullName>
    </submittedName>
</protein>
<accession>A0A554VRL2</accession>
<evidence type="ECO:0000313" key="2">
    <source>
        <dbReference type="Proteomes" id="UP000318833"/>
    </source>
</evidence>
<organism evidence="1 2">
    <name type="scientific">Aquimarina algiphila</name>
    <dbReference type="NCBI Taxonomy" id="2047982"/>
    <lineage>
        <taxon>Bacteria</taxon>
        <taxon>Pseudomonadati</taxon>
        <taxon>Bacteroidota</taxon>
        <taxon>Flavobacteriia</taxon>
        <taxon>Flavobacteriales</taxon>
        <taxon>Flavobacteriaceae</taxon>
        <taxon>Aquimarina</taxon>
    </lineage>
</organism>
<dbReference type="OrthoDB" id="9952167at2"/>
<gene>
    <name evidence="1" type="ORF">FOF46_01280</name>
</gene>
<reference evidence="1 2" key="1">
    <citation type="submission" date="2019-07" db="EMBL/GenBank/DDBJ databases">
        <title>The draft genome sequence of Aquimarina algiphila M91.</title>
        <authorList>
            <person name="Meng X."/>
        </authorList>
    </citation>
    <scope>NUCLEOTIDE SEQUENCE [LARGE SCALE GENOMIC DNA]</scope>
    <source>
        <strain evidence="1 2">M91</strain>
    </source>
</reference>
<dbReference type="Proteomes" id="UP000318833">
    <property type="component" value="Unassembled WGS sequence"/>
</dbReference>
<proteinExistence type="predicted"/>
<name>A0A554VRL2_9FLAO</name>
<dbReference type="RefSeq" id="WP_143915214.1">
    <property type="nucleotide sequence ID" value="NZ_CANMXV010000003.1"/>
</dbReference>
<sequence>MKTKRKSYYKETLPDLVAKLKTMLENSLEVVSKNIDPATKENELKAALESRKLAVEDVIWSAKEIGRMKFELGGDEEKDAFSDLTYLTKVIPRLIKELKGMVDNNLDIVDKTISKKLKESGMKSALVSRRLAAEHAVWASKKVDELEKILIGESEDDSKDETVIMNWTKRKAKLG</sequence>
<keyword evidence="2" id="KW-1185">Reference proteome</keyword>
<dbReference type="EMBL" id="VLNR01000002">
    <property type="protein sequence ID" value="TSE11290.1"/>
    <property type="molecule type" value="Genomic_DNA"/>
</dbReference>
<evidence type="ECO:0000313" key="1">
    <source>
        <dbReference type="EMBL" id="TSE11290.1"/>
    </source>
</evidence>
<comment type="caution">
    <text evidence="1">The sequence shown here is derived from an EMBL/GenBank/DDBJ whole genome shotgun (WGS) entry which is preliminary data.</text>
</comment>
<dbReference type="AlphaFoldDB" id="A0A554VRL2"/>